<dbReference type="SUPFAM" id="SSF57850">
    <property type="entry name" value="RING/U-box"/>
    <property type="match status" value="1"/>
</dbReference>
<reference evidence="1 2" key="1">
    <citation type="journal article" date="2014" name="Agronomy (Basel)">
        <title>A Draft Genome Sequence for Ensete ventricosum, the Drought-Tolerant Tree Against Hunger.</title>
        <authorList>
            <person name="Harrison J."/>
            <person name="Moore K.A."/>
            <person name="Paszkiewicz K."/>
            <person name="Jones T."/>
            <person name="Grant M."/>
            <person name="Ambacheew D."/>
            <person name="Muzemil S."/>
            <person name="Studholme D.J."/>
        </authorList>
    </citation>
    <scope>NUCLEOTIDE SEQUENCE [LARGE SCALE GENOMIC DNA]</scope>
</reference>
<dbReference type="PANTHER" id="PTHR46798">
    <property type="entry name" value="OS09G0511500 PROTEIN"/>
    <property type="match status" value="1"/>
</dbReference>
<proteinExistence type="predicted"/>
<gene>
    <name evidence="1" type="ORF">B296_00007957</name>
</gene>
<dbReference type="Gene3D" id="3.30.40.10">
    <property type="entry name" value="Zinc/RING finger domain, C3HC4 (zinc finger)"/>
    <property type="match status" value="1"/>
</dbReference>
<organism evidence="1 2">
    <name type="scientific">Ensete ventricosum</name>
    <name type="common">Abyssinian banana</name>
    <name type="synonym">Musa ensete</name>
    <dbReference type="NCBI Taxonomy" id="4639"/>
    <lineage>
        <taxon>Eukaryota</taxon>
        <taxon>Viridiplantae</taxon>
        <taxon>Streptophyta</taxon>
        <taxon>Embryophyta</taxon>
        <taxon>Tracheophyta</taxon>
        <taxon>Spermatophyta</taxon>
        <taxon>Magnoliopsida</taxon>
        <taxon>Liliopsida</taxon>
        <taxon>Zingiberales</taxon>
        <taxon>Musaceae</taxon>
        <taxon>Ensete</taxon>
    </lineage>
</organism>
<dbReference type="InterPro" id="IPR044274">
    <property type="entry name" value="RFI2"/>
</dbReference>
<dbReference type="GO" id="GO:0004842">
    <property type="term" value="F:ubiquitin-protein transferase activity"/>
    <property type="evidence" value="ECO:0007669"/>
    <property type="project" value="InterPro"/>
</dbReference>
<evidence type="ECO:0000313" key="1">
    <source>
        <dbReference type="EMBL" id="RRT79606.1"/>
    </source>
</evidence>
<dbReference type="PANTHER" id="PTHR46798:SF19">
    <property type="entry name" value="OS09G0511500 PROTEIN"/>
    <property type="match status" value="1"/>
</dbReference>
<sequence length="109" mass="12020">MDLEKTEFSSDGKGAAAAPACSICLELVLDQGRRSTAKLQCGHEFHLDCIGSAFNAKGAMQCPNCRKVEKGRWLYANGNRSSADFDIDGWVTEDIYDLGYSELVCFIWT</sequence>
<accession>A0A427AU05</accession>
<dbReference type="SMART" id="SM00184">
    <property type="entry name" value="RING"/>
    <property type="match status" value="1"/>
</dbReference>
<dbReference type="PROSITE" id="PS50089">
    <property type="entry name" value="ZF_RING_2"/>
    <property type="match status" value="1"/>
</dbReference>
<dbReference type="AlphaFoldDB" id="A0A427AU05"/>
<dbReference type="InterPro" id="IPR013083">
    <property type="entry name" value="Znf_RING/FYVE/PHD"/>
</dbReference>
<comment type="caution">
    <text evidence="1">The sequence shown here is derived from an EMBL/GenBank/DDBJ whole genome shotgun (WGS) entry which is preliminary data.</text>
</comment>
<dbReference type="Proteomes" id="UP000287651">
    <property type="component" value="Unassembled WGS sequence"/>
</dbReference>
<dbReference type="EMBL" id="AMZH03001355">
    <property type="protein sequence ID" value="RRT79606.1"/>
    <property type="molecule type" value="Genomic_DNA"/>
</dbReference>
<dbReference type="InterPro" id="IPR001841">
    <property type="entry name" value="Znf_RING"/>
</dbReference>
<dbReference type="Pfam" id="PF13639">
    <property type="entry name" value="zf-RING_2"/>
    <property type="match status" value="1"/>
</dbReference>
<name>A0A427AU05_ENSVE</name>
<evidence type="ECO:0000313" key="2">
    <source>
        <dbReference type="Proteomes" id="UP000287651"/>
    </source>
</evidence>
<protein>
    <submittedName>
        <fullName evidence="1">Uncharacterized protein</fullName>
    </submittedName>
</protein>